<name>A0A6D2J9R7_9BRAS</name>
<keyword evidence="2" id="KW-1185">Reference proteome</keyword>
<evidence type="ECO:0000313" key="1">
    <source>
        <dbReference type="EMBL" id="CAA7039922.1"/>
    </source>
</evidence>
<accession>A0A6D2J9R7</accession>
<dbReference type="Proteomes" id="UP000467841">
    <property type="component" value="Unassembled WGS sequence"/>
</dbReference>
<comment type="caution">
    <text evidence="1">The sequence shown here is derived from an EMBL/GenBank/DDBJ whole genome shotgun (WGS) entry which is preliminary data.</text>
</comment>
<evidence type="ECO:0000313" key="2">
    <source>
        <dbReference type="Proteomes" id="UP000467841"/>
    </source>
</evidence>
<proteinExistence type="predicted"/>
<dbReference type="EMBL" id="CACVBM020001219">
    <property type="protein sequence ID" value="CAA7039922.1"/>
    <property type="molecule type" value="Genomic_DNA"/>
</dbReference>
<reference evidence="1" key="1">
    <citation type="submission" date="2020-01" db="EMBL/GenBank/DDBJ databases">
        <authorList>
            <person name="Mishra B."/>
        </authorList>
    </citation>
    <scope>NUCLEOTIDE SEQUENCE [LARGE SCALE GENOMIC DNA]</scope>
</reference>
<gene>
    <name evidence="1" type="ORF">MERR_LOCUS27157</name>
</gene>
<organism evidence="1 2">
    <name type="scientific">Microthlaspi erraticum</name>
    <dbReference type="NCBI Taxonomy" id="1685480"/>
    <lineage>
        <taxon>Eukaryota</taxon>
        <taxon>Viridiplantae</taxon>
        <taxon>Streptophyta</taxon>
        <taxon>Embryophyta</taxon>
        <taxon>Tracheophyta</taxon>
        <taxon>Spermatophyta</taxon>
        <taxon>Magnoliopsida</taxon>
        <taxon>eudicotyledons</taxon>
        <taxon>Gunneridae</taxon>
        <taxon>Pentapetalae</taxon>
        <taxon>rosids</taxon>
        <taxon>malvids</taxon>
        <taxon>Brassicales</taxon>
        <taxon>Brassicaceae</taxon>
        <taxon>Coluteocarpeae</taxon>
        <taxon>Microthlaspi</taxon>
    </lineage>
</organism>
<protein>
    <submittedName>
        <fullName evidence="1">Uncharacterized protein</fullName>
    </submittedName>
</protein>
<dbReference type="AlphaFoldDB" id="A0A6D2J9R7"/>
<sequence length="35" mass="4444">RKPIRPYQWCIISYLKYYIEPYPVTAMECRHHQIF</sequence>
<feature type="non-terminal residue" evidence="1">
    <location>
        <position position="1"/>
    </location>
</feature>